<comment type="cofactor">
    <cofactor evidence="1">
        <name>NAD(+)</name>
        <dbReference type="ChEBI" id="CHEBI:57540"/>
    </cofactor>
</comment>
<dbReference type="AlphaFoldDB" id="A0A2M8LEH8"/>
<protein>
    <recommendedName>
        <fullName evidence="5">NAD-dependent epimerase/dehydratase domain-containing protein</fullName>
    </recommendedName>
</protein>
<evidence type="ECO:0000256" key="4">
    <source>
        <dbReference type="ARBA" id="ARBA00023239"/>
    </source>
</evidence>
<dbReference type="GO" id="GO:0005737">
    <property type="term" value="C:cytoplasm"/>
    <property type="evidence" value="ECO:0007669"/>
    <property type="project" value="TreeGrafter"/>
</dbReference>
<dbReference type="Proteomes" id="UP000231152">
    <property type="component" value="Unassembled WGS sequence"/>
</dbReference>
<organism evidence="6 7">
    <name type="scientific">Candidatus Uhrbacteria bacterium CG10_big_fil_rev_8_21_14_0_10_48_11</name>
    <dbReference type="NCBI Taxonomy" id="1975037"/>
    <lineage>
        <taxon>Bacteria</taxon>
        <taxon>Candidatus Uhriibacteriota</taxon>
    </lineage>
</organism>
<dbReference type="InterPro" id="IPR001509">
    <property type="entry name" value="Epimerase_deHydtase"/>
</dbReference>
<gene>
    <name evidence="6" type="ORF">COV04_02870</name>
</gene>
<dbReference type="GO" id="GO:0070403">
    <property type="term" value="F:NAD+ binding"/>
    <property type="evidence" value="ECO:0007669"/>
    <property type="project" value="InterPro"/>
</dbReference>
<dbReference type="Gene3D" id="3.40.50.720">
    <property type="entry name" value="NAD(P)-binding Rossmann-like Domain"/>
    <property type="match status" value="2"/>
</dbReference>
<evidence type="ECO:0000313" key="6">
    <source>
        <dbReference type="EMBL" id="PJE75862.1"/>
    </source>
</evidence>
<dbReference type="GO" id="GO:0042732">
    <property type="term" value="P:D-xylose metabolic process"/>
    <property type="evidence" value="ECO:0007669"/>
    <property type="project" value="InterPro"/>
</dbReference>
<evidence type="ECO:0000313" key="7">
    <source>
        <dbReference type="Proteomes" id="UP000231152"/>
    </source>
</evidence>
<reference evidence="6 7" key="1">
    <citation type="submission" date="2017-09" db="EMBL/GenBank/DDBJ databases">
        <title>Depth-based differentiation of microbial function through sediment-hosted aquifers and enrichment of novel symbionts in the deep terrestrial subsurface.</title>
        <authorList>
            <person name="Probst A.J."/>
            <person name="Ladd B."/>
            <person name="Jarett J.K."/>
            <person name="Geller-Mcgrath D.E."/>
            <person name="Sieber C.M."/>
            <person name="Emerson J.B."/>
            <person name="Anantharaman K."/>
            <person name="Thomas B.C."/>
            <person name="Malmstrom R."/>
            <person name="Stieglmeier M."/>
            <person name="Klingl A."/>
            <person name="Woyke T."/>
            <person name="Ryan C.M."/>
            <person name="Banfield J.F."/>
        </authorList>
    </citation>
    <scope>NUCLEOTIDE SEQUENCE [LARGE SCALE GENOMIC DNA]</scope>
    <source>
        <strain evidence="6">CG10_big_fil_rev_8_21_14_0_10_48_11</strain>
    </source>
</reference>
<dbReference type="Pfam" id="PF01370">
    <property type="entry name" value="Epimerase"/>
    <property type="match status" value="1"/>
</dbReference>
<dbReference type="GO" id="GO:0048040">
    <property type="term" value="F:UDP-glucuronate decarboxylase activity"/>
    <property type="evidence" value="ECO:0007669"/>
    <property type="project" value="TreeGrafter"/>
</dbReference>
<dbReference type="InterPro" id="IPR036291">
    <property type="entry name" value="NAD(P)-bd_dom_sf"/>
</dbReference>
<comment type="caution">
    <text evidence="6">The sequence shown here is derived from an EMBL/GenBank/DDBJ whole genome shotgun (WGS) entry which is preliminary data.</text>
</comment>
<evidence type="ECO:0000256" key="2">
    <source>
        <dbReference type="ARBA" id="ARBA00022793"/>
    </source>
</evidence>
<dbReference type="InterPro" id="IPR044516">
    <property type="entry name" value="UXS-like"/>
</dbReference>
<dbReference type="PANTHER" id="PTHR43078">
    <property type="entry name" value="UDP-GLUCURONIC ACID DECARBOXYLASE-RELATED"/>
    <property type="match status" value="1"/>
</dbReference>
<proteinExistence type="predicted"/>
<sequence>MAKPIFEKKNVLVIGGAGFIGSHLCDELVKTAKVICLDNYLTGSEQNIDHLLSNPDFAFIRHDITEPFSLSGSERALTKFKAAWQGVQEVYFLASPSSRIDVKKFPVETMMVNSVGLRYALDLAKENKATFCYVSSDAAYGEVLNGGDHVSESAEGIVPHIDNFSAYAVAERFGEALVETYRRNYEISVRVARVFTTYGPRMRLDDSNVLTEFLQRILSGEEVIVYGGSEAVGSFSYITDTVKGLIRLMAAGDEQPVNIGSDQALKLTDLAHQMMQIVGEEVELLVRPDYPDGFRPHLVPNIARAKENLSWFPVTLLKDGLIKTIEDLKASQGLINQGA</sequence>
<accession>A0A2M8LEH8</accession>
<dbReference type="PANTHER" id="PTHR43078:SF6">
    <property type="entry name" value="UDP-GLUCURONIC ACID DECARBOXYLASE 1"/>
    <property type="match status" value="1"/>
</dbReference>
<keyword evidence="4" id="KW-0456">Lyase</keyword>
<dbReference type="EMBL" id="PFET01000009">
    <property type="protein sequence ID" value="PJE75862.1"/>
    <property type="molecule type" value="Genomic_DNA"/>
</dbReference>
<evidence type="ECO:0000256" key="3">
    <source>
        <dbReference type="ARBA" id="ARBA00023027"/>
    </source>
</evidence>
<dbReference type="SUPFAM" id="SSF51735">
    <property type="entry name" value="NAD(P)-binding Rossmann-fold domains"/>
    <property type="match status" value="1"/>
</dbReference>
<name>A0A2M8LEH8_9BACT</name>
<keyword evidence="3" id="KW-0520">NAD</keyword>
<feature type="domain" description="NAD-dependent epimerase/dehydratase" evidence="5">
    <location>
        <begin position="11"/>
        <end position="260"/>
    </location>
</feature>
<evidence type="ECO:0000259" key="5">
    <source>
        <dbReference type="Pfam" id="PF01370"/>
    </source>
</evidence>
<keyword evidence="2" id="KW-0210">Decarboxylase</keyword>
<evidence type="ECO:0000256" key="1">
    <source>
        <dbReference type="ARBA" id="ARBA00001911"/>
    </source>
</evidence>